<dbReference type="EMBL" id="BGZK01000837">
    <property type="protein sequence ID" value="GBP62265.1"/>
    <property type="molecule type" value="Genomic_DNA"/>
</dbReference>
<reference evidence="1 2" key="1">
    <citation type="journal article" date="2019" name="Commun. Biol.">
        <title>The bagworm genome reveals a unique fibroin gene that provides high tensile strength.</title>
        <authorList>
            <person name="Kono N."/>
            <person name="Nakamura H."/>
            <person name="Ohtoshi R."/>
            <person name="Tomita M."/>
            <person name="Numata K."/>
            <person name="Arakawa K."/>
        </authorList>
    </citation>
    <scope>NUCLEOTIDE SEQUENCE [LARGE SCALE GENOMIC DNA]</scope>
</reference>
<protein>
    <submittedName>
        <fullName evidence="1">Uncharacterized protein</fullName>
    </submittedName>
</protein>
<name>A0A4C1XJ87_EUMVA</name>
<evidence type="ECO:0000313" key="1">
    <source>
        <dbReference type="EMBL" id="GBP62265.1"/>
    </source>
</evidence>
<keyword evidence="2" id="KW-1185">Reference proteome</keyword>
<dbReference type="Proteomes" id="UP000299102">
    <property type="component" value="Unassembled WGS sequence"/>
</dbReference>
<gene>
    <name evidence="1" type="ORF">EVAR_8604_1</name>
</gene>
<dbReference type="AlphaFoldDB" id="A0A4C1XJ87"/>
<organism evidence="1 2">
    <name type="scientific">Eumeta variegata</name>
    <name type="common">Bagworm moth</name>
    <name type="synonym">Eumeta japonica</name>
    <dbReference type="NCBI Taxonomy" id="151549"/>
    <lineage>
        <taxon>Eukaryota</taxon>
        <taxon>Metazoa</taxon>
        <taxon>Ecdysozoa</taxon>
        <taxon>Arthropoda</taxon>
        <taxon>Hexapoda</taxon>
        <taxon>Insecta</taxon>
        <taxon>Pterygota</taxon>
        <taxon>Neoptera</taxon>
        <taxon>Endopterygota</taxon>
        <taxon>Lepidoptera</taxon>
        <taxon>Glossata</taxon>
        <taxon>Ditrysia</taxon>
        <taxon>Tineoidea</taxon>
        <taxon>Psychidae</taxon>
        <taxon>Oiketicinae</taxon>
        <taxon>Eumeta</taxon>
    </lineage>
</organism>
<evidence type="ECO:0000313" key="2">
    <source>
        <dbReference type="Proteomes" id="UP000299102"/>
    </source>
</evidence>
<proteinExistence type="predicted"/>
<sequence>MFGNTYARRAACVCPRGHQPRPQQHYELPELPVNRAAALLTLTAILHLSSHSGSKSNTRWILFAARSAVRKDTKYVLSSAYSASITSFSKSSRRCRSVRMSSVCSAYSSRDRQLLCGTPACIGHGADSTSSMLHR</sequence>
<accession>A0A4C1XJ87</accession>
<comment type="caution">
    <text evidence="1">The sequence shown here is derived from an EMBL/GenBank/DDBJ whole genome shotgun (WGS) entry which is preliminary data.</text>
</comment>